<accession>A0A1Q9F296</accession>
<evidence type="ECO:0000313" key="1">
    <source>
        <dbReference type="EMBL" id="OLQ13781.1"/>
    </source>
</evidence>
<organism evidence="1 2">
    <name type="scientific">Symbiodinium microadriaticum</name>
    <name type="common">Dinoflagellate</name>
    <name type="synonym">Zooxanthella microadriatica</name>
    <dbReference type="NCBI Taxonomy" id="2951"/>
    <lineage>
        <taxon>Eukaryota</taxon>
        <taxon>Sar</taxon>
        <taxon>Alveolata</taxon>
        <taxon>Dinophyceae</taxon>
        <taxon>Suessiales</taxon>
        <taxon>Symbiodiniaceae</taxon>
        <taxon>Symbiodinium</taxon>
    </lineage>
</organism>
<reference evidence="1 2" key="1">
    <citation type="submission" date="2016-02" db="EMBL/GenBank/DDBJ databases">
        <title>Genome analysis of coral dinoflagellate symbionts highlights evolutionary adaptations to a symbiotic lifestyle.</title>
        <authorList>
            <person name="Aranda M."/>
            <person name="Li Y."/>
            <person name="Liew Y.J."/>
            <person name="Baumgarten S."/>
            <person name="Simakov O."/>
            <person name="Wilson M."/>
            <person name="Piel J."/>
            <person name="Ashoor H."/>
            <person name="Bougouffa S."/>
            <person name="Bajic V.B."/>
            <person name="Ryu T."/>
            <person name="Ravasi T."/>
            <person name="Bayer T."/>
            <person name="Micklem G."/>
            <person name="Kim H."/>
            <person name="Bhak J."/>
            <person name="Lajeunesse T.C."/>
            <person name="Voolstra C.R."/>
        </authorList>
    </citation>
    <scope>NUCLEOTIDE SEQUENCE [LARGE SCALE GENOMIC DNA]</scope>
    <source>
        <strain evidence="1 2">CCMP2467</strain>
    </source>
</reference>
<name>A0A1Q9F296_SYMMI</name>
<keyword evidence="2" id="KW-1185">Reference proteome</keyword>
<dbReference type="Proteomes" id="UP000186817">
    <property type="component" value="Unassembled WGS sequence"/>
</dbReference>
<dbReference type="AlphaFoldDB" id="A0A1Q9F296"/>
<protein>
    <submittedName>
        <fullName evidence="1">Uncharacterized protein</fullName>
    </submittedName>
</protein>
<evidence type="ECO:0000313" key="2">
    <source>
        <dbReference type="Proteomes" id="UP000186817"/>
    </source>
</evidence>
<dbReference type="OrthoDB" id="19045at2759"/>
<gene>
    <name evidence="1" type="ORF">AK812_SmicGene2180</name>
</gene>
<sequence>MYCADVAPDGCLQRAQASSSAQPGQGWCLYRSIEAAEGSRIVIFSNQHGPGRQRTMEAMQAEVRDITDRFDDS</sequence>
<proteinExistence type="predicted"/>
<dbReference type="EMBL" id="LSRX01000023">
    <property type="protein sequence ID" value="OLQ13781.1"/>
    <property type="molecule type" value="Genomic_DNA"/>
</dbReference>
<comment type="caution">
    <text evidence="1">The sequence shown here is derived from an EMBL/GenBank/DDBJ whole genome shotgun (WGS) entry which is preliminary data.</text>
</comment>